<name>X0WXF3_9ZZZZ</name>
<accession>X0WXF3</accession>
<gene>
    <name evidence="1" type="ORF">S01H1_63412</name>
</gene>
<feature type="non-terminal residue" evidence="1">
    <location>
        <position position="252"/>
    </location>
</feature>
<evidence type="ECO:0000313" key="1">
    <source>
        <dbReference type="EMBL" id="GAG35375.1"/>
    </source>
</evidence>
<dbReference type="Gene3D" id="3.40.50.1820">
    <property type="entry name" value="alpha/beta hydrolase"/>
    <property type="match status" value="1"/>
</dbReference>
<dbReference type="SUPFAM" id="SSF53474">
    <property type="entry name" value="alpha/beta-Hydrolases"/>
    <property type="match status" value="1"/>
</dbReference>
<reference evidence="1" key="1">
    <citation type="journal article" date="2014" name="Front. Microbiol.">
        <title>High frequency of phylogenetically diverse reductive dehalogenase-homologous genes in deep subseafloor sedimentary metagenomes.</title>
        <authorList>
            <person name="Kawai M."/>
            <person name="Futagami T."/>
            <person name="Toyoda A."/>
            <person name="Takaki Y."/>
            <person name="Nishi S."/>
            <person name="Hori S."/>
            <person name="Arai W."/>
            <person name="Tsubouchi T."/>
            <person name="Morono Y."/>
            <person name="Uchiyama I."/>
            <person name="Ito T."/>
            <person name="Fujiyama A."/>
            <person name="Inagaki F."/>
            <person name="Takami H."/>
        </authorList>
    </citation>
    <scope>NUCLEOTIDE SEQUENCE</scope>
    <source>
        <strain evidence="1">Expedition CK06-06</strain>
    </source>
</reference>
<proteinExistence type="predicted"/>
<sequence length="252" mass="29255">TISEASAMRVYYYKPKRFTADRPIVFLMHGADRKVEHIPKEAARDLEKYNILLILPEYSEQLFPKIEAYQYGNVRTKPKELWTYYVNDRIFELVKRLTGSQQKKYYIWGNSAGAQFVHRQLIVGAYEFIEKAFASNAGVYTMPTRGTDPYPYSLKGLDLTDEDLKRIFSLSFLILLGEEDVVQDDYFLKTKAAMRQGDNRLQRGKKFYSIAQKEAQRLNLKLKWQLITIPGCGHNPNDDMINVVVSSILSQK</sequence>
<protein>
    <recommendedName>
        <fullName evidence="2">Phospholipase/carboxylesterase/thioesterase domain-containing protein</fullName>
    </recommendedName>
</protein>
<dbReference type="InterPro" id="IPR029058">
    <property type="entry name" value="AB_hydrolase_fold"/>
</dbReference>
<dbReference type="AlphaFoldDB" id="X0WXF3"/>
<evidence type="ECO:0008006" key="2">
    <source>
        <dbReference type="Google" id="ProtNLM"/>
    </source>
</evidence>
<feature type="non-terminal residue" evidence="1">
    <location>
        <position position="1"/>
    </location>
</feature>
<organism evidence="1">
    <name type="scientific">marine sediment metagenome</name>
    <dbReference type="NCBI Taxonomy" id="412755"/>
    <lineage>
        <taxon>unclassified sequences</taxon>
        <taxon>metagenomes</taxon>
        <taxon>ecological metagenomes</taxon>
    </lineage>
</organism>
<dbReference type="EMBL" id="BARS01041727">
    <property type="protein sequence ID" value="GAG35375.1"/>
    <property type="molecule type" value="Genomic_DNA"/>
</dbReference>
<comment type="caution">
    <text evidence="1">The sequence shown here is derived from an EMBL/GenBank/DDBJ whole genome shotgun (WGS) entry which is preliminary data.</text>
</comment>